<dbReference type="GO" id="GO:0008478">
    <property type="term" value="F:pyridoxal kinase activity"/>
    <property type="evidence" value="ECO:0007669"/>
    <property type="project" value="UniProtKB-EC"/>
</dbReference>
<keyword evidence="4" id="KW-0547">Nucleotide-binding</keyword>
<protein>
    <recommendedName>
        <fullName evidence="2">pyridoxal kinase</fullName>
        <ecNumber evidence="2">2.7.1.35</ecNumber>
    </recommendedName>
</protein>
<comment type="caution">
    <text evidence="8">The sequence shown here is derived from an EMBL/GenBank/DDBJ whole genome shotgun (WGS) entry which is preliminary data.</text>
</comment>
<dbReference type="OrthoDB" id="2104723at2759"/>
<keyword evidence="5 8" id="KW-0418">Kinase</keyword>
<keyword evidence="3" id="KW-0808">Transferase</keyword>
<dbReference type="AlphaFoldDB" id="A0A0G2DUH2"/>
<accession>A0A0G2DUH2</accession>
<dbReference type="GO" id="GO:0005829">
    <property type="term" value="C:cytosol"/>
    <property type="evidence" value="ECO:0007669"/>
    <property type="project" value="TreeGrafter"/>
</dbReference>
<comment type="similarity">
    <text evidence="1">Belongs to the pyridoxine kinase family.</text>
</comment>
<dbReference type="EC" id="2.7.1.35" evidence="2"/>
<feature type="domain" description="Pyridoxamine kinase/Phosphomethylpyrimidine kinase" evidence="7">
    <location>
        <begin position="91"/>
        <end position="193"/>
    </location>
</feature>
<dbReference type="PANTHER" id="PTHR10534">
    <property type="entry name" value="PYRIDOXAL KINASE"/>
    <property type="match status" value="1"/>
</dbReference>
<evidence type="ECO:0000256" key="6">
    <source>
        <dbReference type="ARBA" id="ARBA00022840"/>
    </source>
</evidence>
<dbReference type="GO" id="GO:0009443">
    <property type="term" value="P:pyridoxal 5'-phosphate salvage"/>
    <property type="evidence" value="ECO:0007669"/>
    <property type="project" value="InterPro"/>
</dbReference>
<reference evidence="8 9" key="1">
    <citation type="submission" date="2015-05" db="EMBL/GenBank/DDBJ databases">
        <title>Distinctive expansion of gene families associated with plant cell wall degradation and secondary metabolism in the genomes of grapevine trunk pathogens.</title>
        <authorList>
            <person name="Lawrence D.P."/>
            <person name="Travadon R."/>
            <person name="Rolshausen P.E."/>
            <person name="Baumgartner K."/>
        </authorList>
    </citation>
    <scope>NUCLEOTIDE SEQUENCE [LARGE SCALE GENOMIC DNA]</scope>
    <source>
        <strain evidence="8">UCRPC4</strain>
    </source>
</reference>
<sequence>MATFVMQAMGCDVAALNTVQFSNHTGYKQIKGTRFPAEHIRELYVGLQQSYLTDFDALLSGYAPSAEVVEAVGEIGQDLKKRAEGKPGSFFWVLDPVMGDQGRLYVKEDTVPAFKKIIGHADLILPNQFEAEILSGIKIDSLSTLTKAITHLHRTHSIPHILITSIRLPDTPTSTRPVLTVIGSTSKTDSTPRLFKIVIPALDCFFSGTGDLFAALMLVRLREASAQARLLETQSWMPDDKIPGPDLPLAKAAEKVLASMHVVLEKTMISRREEMRRKGYDDEKSHLAPGKDVDITQGEGKKWYLAETKAAEVKLVRNVRDLWEPEMRFKAEGVEI</sequence>
<evidence type="ECO:0000313" key="9">
    <source>
        <dbReference type="Proteomes" id="UP000053317"/>
    </source>
</evidence>
<evidence type="ECO:0000256" key="5">
    <source>
        <dbReference type="ARBA" id="ARBA00022777"/>
    </source>
</evidence>
<dbReference type="Pfam" id="PF08543">
    <property type="entry name" value="Phos_pyr_kin"/>
    <property type="match status" value="1"/>
</dbReference>
<dbReference type="SUPFAM" id="SSF53613">
    <property type="entry name" value="Ribokinase-like"/>
    <property type="match status" value="1"/>
</dbReference>
<keyword evidence="6" id="KW-0067">ATP-binding</keyword>
<dbReference type="CDD" id="cd01173">
    <property type="entry name" value="pyridoxal_pyridoxamine_kinase"/>
    <property type="match status" value="1"/>
</dbReference>
<reference evidence="8 9" key="2">
    <citation type="submission" date="2015-05" db="EMBL/GenBank/DDBJ databases">
        <authorList>
            <person name="Morales-Cruz A."/>
            <person name="Amrine K.C."/>
            <person name="Cantu D."/>
        </authorList>
    </citation>
    <scope>NUCLEOTIDE SEQUENCE [LARGE SCALE GENOMIC DNA]</scope>
    <source>
        <strain evidence="8">UCRPC4</strain>
    </source>
</reference>
<evidence type="ECO:0000256" key="2">
    <source>
        <dbReference type="ARBA" id="ARBA00012104"/>
    </source>
</evidence>
<dbReference type="GO" id="GO:0005524">
    <property type="term" value="F:ATP binding"/>
    <property type="evidence" value="ECO:0007669"/>
    <property type="project" value="UniProtKB-KW"/>
</dbReference>
<evidence type="ECO:0000256" key="1">
    <source>
        <dbReference type="ARBA" id="ARBA00008805"/>
    </source>
</evidence>
<gene>
    <name evidence="8" type="ORF">UCRPC4_g06676</name>
</gene>
<dbReference type="InterPro" id="IPR004625">
    <property type="entry name" value="PyrdxlKinase"/>
</dbReference>
<organism evidence="8 9">
    <name type="scientific">Phaeomoniella chlamydospora</name>
    <name type="common">Phaeoacremonium chlamydosporum</name>
    <dbReference type="NCBI Taxonomy" id="158046"/>
    <lineage>
        <taxon>Eukaryota</taxon>
        <taxon>Fungi</taxon>
        <taxon>Dikarya</taxon>
        <taxon>Ascomycota</taxon>
        <taxon>Pezizomycotina</taxon>
        <taxon>Eurotiomycetes</taxon>
        <taxon>Chaetothyriomycetidae</taxon>
        <taxon>Phaeomoniellales</taxon>
        <taxon>Phaeomoniellaceae</taxon>
        <taxon>Phaeomoniella</taxon>
    </lineage>
</organism>
<dbReference type="InterPro" id="IPR013749">
    <property type="entry name" value="PM/HMP-P_kinase-1"/>
</dbReference>
<dbReference type="Gene3D" id="3.40.1190.20">
    <property type="match status" value="1"/>
</dbReference>
<dbReference type="EMBL" id="LCWF01000218">
    <property type="protein sequence ID" value="KKY14607.1"/>
    <property type="molecule type" value="Genomic_DNA"/>
</dbReference>
<evidence type="ECO:0000313" key="8">
    <source>
        <dbReference type="EMBL" id="KKY14607.1"/>
    </source>
</evidence>
<dbReference type="PANTHER" id="PTHR10534:SF2">
    <property type="entry name" value="PYRIDOXAL KINASE"/>
    <property type="match status" value="1"/>
</dbReference>
<evidence type="ECO:0000256" key="4">
    <source>
        <dbReference type="ARBA" id="ARBA00022741"/>
    </source>
</evidence>
<dbReference type="Proteomes" id="UP000053317">
    <property type="component" value="Unassembled WGS sequence"/>
</dbReference>
<evidence type="ECO:0000259" key="7">
    <source>
        <dbReference type="Pfam" id="PF08543"/>
    </source>
</evidence>
<keyword evidence="9" id="KW-1185">Reference proteome</keyword>
<proteinExistence type="inferred from homology"/>
<dbReference type="InterPro" id="IPR029056">
    <property type="entry name" value="Ribokinase-like"/>
</dbReference>
<name>A0A0G2DUH2_PHACM</name>
<evidence type="ECO:0000256" key="3">
    <source>
        <dbReference type="ARBA" id="ARBA00022679"/>
    </source>
</evidence>